<evidence type="ECO:0000313" key="3">
    <source>
        <dbReference type="Proteomes" id="UP000324222"/>
    </source>
</evidence>
<gene>
    <name evidence="2" type="ORF">E2C01_061269</name>
</gene>
<evidence type="ECO:0000313" key="2">
    <source>
        <dbReference type="EMBL" id="MPC67104.1"/>
    </source>
</evidence>
<accession>A0A5B7HEK8</accession>
<sequence length="82" mass="9225">MRADVTERQTEKGDERRRKGRRGGDSMMLEGIRKWKDSEDETENEGGFETLSVLSFVSSLQPVTLAEGVLLQPLTSRVLQVS</sequence>
<name>A0A5B7HEK8_PORTR</name>
<dbReference type="AlphaFoldDB" id="A0A5B7HEK8"/>
<keyword evidence="3" id="KW-1185">Reference proteome</keyword>
<comment type="caution">
    <text evidence="2">The sequence shown here is derived from an EMBL/GenBank/DDBJ whole genome shotgun (WGS) entry which is preliminary data.</text>
</comment>
<proteinExistence type="predicted"/>
<feature type="region of interest" description="Disordered" evidence="1">
    <location>
        <begin position="1"/>
        <end position="28"/>
    </location>
</feature>
<organism evidence="2 3">
    <name type="scientific">Portunus trituberculatus</name>
    <name type="common">Swimming crab</name>
    <name type="synonym">Neptunus trituberculatus</name>
    <dbReference type="NCBI Taxonomy" id="210409"/>
    <lineage>
        <taxon>Eukaryota</taxon>
        <taxon>Metazoa</taxon>
        <taxon>Ecdysozoa</taxon>
        <taxon>Arthropoda</taxon>
        <taxon>Crustacea</taxon>
        <taxon>Multicrustacea</taxon>
        <taxon>Malacostraca</taxon>
        <taxon>Eumalacostraca</taxon>
        <taxon>Eucarida</taxon>
        <taxon>Decapoda</taxon>
        <taxon>Pleocyemata</taxon>
        <taxon>Brachyura</taxon>
        <taxon>Eubrachyura</taxon>
        <taxon>Portunoidea</taxon>
        <taxon>Portunidae</taxon>
        <taxon>Portuninae</taxon>
        <taxon>Portunus</taxon>
    </lineage>
</organism>
<protein>
    <submittedName>
        <fullName evidence="2">Uncharacterized protein</fullName>
    </submittedName>
</protein>
<reference evidence="2 3" key="1">
    <citation type="submission" date="2019-05" db="EMBL/GenBank/DDBJ databases">
        <title>Another draft genome of Portunus trituberculatus and its Hox gene families provides insights of decapod evolution.</title>
        <authorList>
            <person name="Jeong J.-H."/>
            <person name="Song I."/>
            <person name="Kim S."/>
            <person name="Choi T."/>
            <person name="Kim D."/>
            <person name="Ryu S."/>
            <person name="Kim W."/>
        </authorList>
    </citation>
    <scope>NUCLEOTIDE SEQUENCE [LARGE SCALE GENOMIC DNA]</scope>
    <source>
        <tissue evidence="2">Muscle</tissue>
    </source>
</reference>
<dbReference type="Proteomes" id="UP000324222">
    <property type="component" value="Unassembled WGS sequence"/>
</dbReference>
<evidence type="ECO:0000256" key="1">
    <source>
        <dbReference type="SAM" id="MobiDB-lite"/>
    </source>
</evidence>
<feature type="compositionally biased region" description="Basic and acidic residues" evidence="1">
    <location>
        <begin position="1"/>
        <end position="17"/>
    </location>
</feature>
<dbReference type="EMBL" id="VSRR010025775">
    <property type="protein sequence ID" value="MPC67104.1"/>
    <property type="molecule type" value="Genomic_DNA"/>
</dbReference>